<dbReference type="InterPro" id="IPR005197">
    <property type="entry name" value="Glyco_hydro_71"/>
</dbReference>
<organism evidence="1 2">
    <name type="scientific">Rhodotorula paludigena</name>
    <dbReference type="NCBI Taxonomy" id="86838"/>
    <lineage>
        <taxon>Eukaryota</taxon>
        <taxon>Fungi</taxon>
        <taxon>Dikarya</taxon>
        <taxon>Basidiomycota</taxon>
        <taxon>Pucciniomycotina</taxon>
        <taxon>Microbotryomycetes</taxon>
        <taxon>Sporidiobolales</taxon>
        <taxon>Sporidiobolaceae</taxon>
        <taxon>Rhodotorula</taxon>
    </lineage>
</organism>
<dbReference type="Pfam" id="PF03659">
    <property type="entry name" value="Glyco_hydro_71"/>
    <property type="match status" value="1"/>
</dbReference>
<reference evidence="1 2" key="1">
    <citation type="submission" date="2021-12" db="EMBL/GenBank/DDBJ databases">
        <title>High titer production of polyol ester of fatty acids by Rhodotorula paludigena BS15 towards product separation-free biomass refinery.</title>
        <authorList>
            <person name="Mano J."/>
            <person name="Ono H."/>
            <person name="Tanaka T."/>
            <person name="Naito K."/>
            <person name="Sushida H."/>
            <person name="Ike M."/>
            <person name="Tokuyasu K."/>
            <person name="Kitaoka M."/>
        </authorList>
    </citation>
    <scope>NUCLEOTIDE SEQUENCE [LARGE SCALE GENOMIC DNA]</scope>
    <source>
        <strain evidence="1 2">BS15</strain>
    </source>
</reference>
<comment type="caution">
    <text evidence="1">The sequence shown here is derived from an EMBL/GenBank/DDBJ whole genome shotgun (WGS) entry which is preliminary data.</text>
</comment>
<dbReference type="Gene3D" id="3.20.20.80">
    <property type="entry name" value="Glycosidases"/>
    <property type="match status" value="1"/>
</dbReference>
<gene>
    <name evidence="1" type="ORF">Rhopal_001500-T1</name>
</gene>
<dbReference type="EMBL" id="BQKY01000003">
    <property type="protein sequence ID" value="GJN88534.1"/>
    <property type="molecule type" value="Genomic_DNA"/>
</dbReference>
<protein>
    <submittedName>
        <fullName evidence="1">Uncharacterized protein</fullName>
    </submittedName>
</protein>
<proteinExistence type="predicted"/>
<name>A0AAV5GGZ6_9BASI</name>
<dbReference type="GO" id="GO:0051118">
    <property type="term" value="F:glucan endo-1,3-alpha-glucosidase activity"/>
    <property type="evidence" value="ECO:0007669"/>
    <property type="project" value="InterPro"/>
</dbReference>
<sequence>MPGPLLGGLASVGCTVPYSPSFLLDLAVPVTARSIFGHAMNGETQRYTVADYAADMRLSQMVGIDAWALNVAWYPGEPEQLEKIFAAAEEMRYPVFFSFDMLHWNKANASNVMLHDRLARWATHEQYYRLDGKIVISTFNGAEKGTFLDGVSTFRESSDRWNALFASVRSQLNLEVYYAPCWLAPSPVSSVDARDLEMDAVFNWFAWGGVGESVNVTADADGRSRYQELIELGDRAPDHIEFVTLTDWGESTYFMPVRDTSDPPAGTIDTASYVSGHNHTAFLLLSAYYNEWYKTGVEPTVTSEVVFWYHRKTPIDGLPTDDPIGRSDSCKALSDTIYAVVLIPEGSKADKLFIATGGVFDDGHGVGPGVNLVSTPFVVGNTGISLRDAAGDQLLGNYGVPIVRNTEIADYNYFSYVVPVDAVPSTFMSVNGGATDAKAGGGSRAVATALITLIARERELECERHKQRRQFRLQ</sequence>
<dbReference type="AlphaFoldDB" id="A0AAV5GGZ6"/>
<evidence type="ECO:0000313" key="2">
    <source>
        <dbReference type="Proteomes" id="UP001342314"/>
    </source>
</evidence>
<keyword evidence="2" id="KW-1185">Reference proteome</keyword>
<accession>A0AAV5GGZ6</accession>
<dbReference type="CDD" id="cd11577">
    <property type="entry name" value="GH71"/>
    <property type="match status" value="1"/>
</dbReference>
<dbReference type="Proteomes" id="UP001342314">
    <property type="component" value="Unassembled WGS sequence"/>
</dbReference>
<evidence type="ECO:0000313" key="1">
    <source>
        <dbReference type="EMBL" id="GJN88534.1"/>
    </source>
</evidence>